<name>W6UTG9_ECHGR</name>
<feature type="compositionally biased region" description="Basic and acidic residues" evidence="1">
    <location>
        <begin position="303"/>
        <end position="327"/>
    </location>
</feature>
<organism evidence="2 3">
    <name type="scientific">Echinococcus granulosus</name>
    <name type="common">Hydatid tapeworm</name>
    <dbReference type="NCBI Taxonomy" id="6210"/>
    <lineage>
        <taxon>Eukaryota</taxon>
        <taxon>Metazoa</taxon>
        <taxon>Spiralia</taxon>
        <taxon>Lophotrochozoa</taxon>
        <taxon>Platyhelminthes</taxon>
        <taxon>Cestoda</taxon>
        <taxon>Eucestoda</taxon>
        <taxon>Cyclophyllidea</taxon>
        <taxon>Taeniidae</taxon>
        <taxon>Echinococcus</taxon>
        <taxon>Echinococcus granulosus group</taxon>
    </lineage>
</organism>
<keyword evidence="3" id="KW-1185">Reference proteome</keyword>
<dbReference type="EMBL" id="APAU02000106">
    <property type="protein sequence ID" value="EUB56709.1"/>
    <property type="molecule type" value="Genomic_DNA"/>
</dbReference>
<dbReference type="RefSeq" id="XP_024347905.1">
    <property type="nucleotide sequence ID" value="XM_024497686.1"/>
</dbReference>
<dbReference type="CTD" id="36344152"/>
<reference evidence="2 3" key="1">
    <citation type="journal article" date="2013" name="Nat. Genet.">
        <title>The genome of the hydatid tapeworm Echinococcus granulosus.</title>
        <authorList>
            <person name="Zheng H."/>
            <person name="Zhang W."/>
            <person name="Zhang L."/>
            <person name="Zhang Z."/>
            <person name="Li J."/>
            <person name="Lu G."/>
            <person name="Zhu Y."/>
            <person name="Wang Y."/>
            <person name="Huang Y."/>
            <person name="Liu J."/>
            <person name="Kang H."/>
            <person name="Chen J."/>
            <person name="Wang L."/>
            <person name="Chen A."/>
            <person name="Yu S."/>
            <person name="Gao Z."/>
            <person name="Jin L."/>
            <person name="Gu W."/>
            <person name="Wang Z."/>
            <person name="Zhao L."/>
            <person name="Shi B."/>
            <person name="Wen H."/>
            <person name="Lin R."/>
            <person name="Jones M.K."/>
            <person name="Brejova B."/>
            <person name="Vinar T."/>
            <person name="Zhao G."/>
            <person name="McManus D.P."/>
            <person name="Chen Z."/>
            <person name="Zhou Y."/>
            <person name="Wang S."/>
        </authorList>
    </citation>
    <scope>NUCLEOTIDE SEQUENCE [LARGE SCALE GENOMIC DNA]</scope>
</reference>
<accession>W6UTG9</accession>
<feature type="compositionally biased region" description="Basic residues" evidence="1">
    <location>
        <begin position="213"/>
        <end position="226"/>
    </location>
</feature>
<dbReference type="OrthoDB" id="6263733at2759"/>
<evidence type="ECO:0000313" key="2">
    <source>
        <dbReference type="EMBL" id="EUB56709.1"/>
    </source>
</evidence>
<dbReference type="GeneID" id="36344152"/>
<feature type="region of interest" description="Disordered" evidence="1">
    <location>
        <begin position="422"/>
        <end position="500"/>
    </location>
</feature>
<protein>
    <submittedName>
        <fullName evidence="2">Uncharacterized protein</fullName>
    </submittedName>
</protein>
<sequence>MDHLGCLKYPKSALLGPGPSHISTLRRMPRRFTEAPAQARWGTSSRPSTDSTLSTARSRLSALLTSPVWVRACVCVRACLSIYLCTCCFVLPCDACACVRGTELVREGYARMVSTQAASAKSDMVDVFDSLLCLFLWLEELAAKLNARPQLPFRGGARRCGTSPMMATEHTSIASGDTTPGSLSPGSFSTVGRRSQEGSGVPIQDSYMEGARLRIRLNRQRKHRPRASQLDTGDSIGSLAATSPLNCIGEEDGGSSPPPLLVSPKPRTSVKISSSECESSAEEVSHSPRSSSSINSDISSDVSDSKMKLLSQESHDSFTAERIRFNDDDQEGSGEMKEVSPSKPLQQGETFHHETSRQNMSSQGDEEKDQEHTWLSISDEAPHNRAFEVNEQVKELSHKVSNRPISMPVEFSTASTATPIRTPIVTQKVTPPPSRLVEVEDGSGKAPRLSPTLGVNLRTRIESQKSKIAPLDESEPYPAVRLRPTPQKNATPQSDKGRTKFASAVIERDANRHSRVCELVKIFQQGRTT</sequence>
<feature type="compositionally biased region" description="Basic and acidic residues" evidence="1">
    <location>
        <begin position="380"/>
        <end position="389"/>
    </location>
</feature>
<feature type="compositionally biased region" description="Low complexity" evidence="1">
    <location>
        <begin position="287"/>
        <end position="302"/>
    </location>
</feature>
<comment type="caution">
    <text evidence="2">The sequence shown here is derived from an EMBL/GenBank/DDBJ whole genome shotgun (WGS) entry which is preliminary data.</text>
</comment>
<dbReference type="Proteomes" id="UP000019149">
    <property type="component" value="Unassembled WGS sequence"/>
</dbReference>
<dbReference type="OMA" id="RAFEVNE"/>
<proteinExistence type="predicted"/>
<evidence type="ECO:0000256" key="1">
    <source>
        <dbReference type="SAM" id="MobiDB-lite"/>
    </source>
</evidence>
<feature type="compositionally biased region" description="Polar residues" evidence="1">
    <location>
        <begin position="171"/>
        <end position="193"/>
    </location>
</feature>
<dbReference type="KEGG" id="egl:EGR_08437"/>
<dbReference type="AlphaFoldDB" id="W6UTG9"/>
<feature type="region of interest" description="Disordered" evidence="1">
    <location>
        <begin position="171"/>
        <end position="389"/>
    </location>
</feature>
<gene>
    <name evidence="2" type="ORF">EGR_08437</name>
</gene>
<evidence type="ECO:0000313" key="3">
    <source>
        <dbReference type="Proteomes" id="UP000019149"/>
    </source>
</evidence>